<dbReference type="InterPro" id="IPR013805">
    <property type="entry name" value="GrpE_CC"/>
</dbReference>
<keyword evidence="6" id="KW-0175">Coiled coil</keyword>
<dbReference type="Gene3D" id="2.30.22.10">
    <property type="entry name" value="Head domain of nucleotide exchange factor GrpE"/>
    <property type="match status" value="1"/>
</dbReference>
<dbReference type="InterPro" id="IPR000740">
    <property type="entry name" value="GrpE"/>
</dbReference>
<evidence type="ECO:0000256" key="4">
    <source>
        <dbReference type="RuleBase" id="RU000639"/>
    </source>
</evidence>
<dbReference type="Pfam" id="PF01025">
    <property type="entry name" value="GrpE"/>
    <property type="match status" value="1"/>
</dbReference>
<dbReference type="Proteomes" id="UP000231152">
    <property type="component" value="Unassembled WGS sequence"/>
</dbReference>
<comment type="caution">
    <text evidence="7">The sequence shown here is derived from an EMBL/GenBank/DDBJ whole genome shotgun (WGS) entry which is preliminary data.</text>
</comment>
<keyword evidence="3 4" id="KW-0346">Stress response</keyword>
<comment type="similarity">
    <text evidence="1 3 5">Belongs to the GrpE family.</text>
</comment>
<comment type="subcellular location">
    <subcellularLocation>
        <location evidence="3">Cytoplasm</location>
    </subcellularLocation>
</comment>
<evidence type="ECO:0000256" key="1">
    <source>
        <dbReference type="ARBA" id="ARBA00009054"/>
    </source>
</evidence>
<feature type="coiled-coil region" evidence="6">
    <location>
        <begin position="5"/>
        <end position="53"/>
    </location>
</feature>
<dbReference type="AlphaFoldDB" id="A0A2M8LEX8"/>
<accession>A0A2M8LEX8</accession>
<dbReference type="SUPFAM" id="SSF58014">
    <property type="entry name" value="Coiled-coil domain of nucleotide exchange factor GrpE"/>
    <property type="match status" value="1"/>
</dbReference>
<dbReference type="PANTHER" id="PTHR21237">
    <property type="entry name" value="GRPE PROTEIN"/>
    <property type="match status" value="1"/>
</dbReference>
<dbReference type="GO" id="GO:0051087">
    <property type="term" value="F:protein-folding chaperone binding"/>
    <property type="evidence" value="ECO:0007669"/>
    <property type="project" value="InterPro"/>
</dbReference>
<dbReference type="PROSITE" id="PS01071">
    <property type="entry name" value="GRPE"/>
    <property type="match status" value="1"/>
</dbReference>
<name>A0A2M8LEX8_9BACT</name>
<dbReference type="GO" id="GO:0051082">
    <property type="term" value="F:unfolded protein binding"/>
    <property type="evidence" value="ECO:0007669"/>
    <property type="project" value="TreeGrafter"/>
</dbReference>
<evidence type="ECO:0000313" key="7">
    <source>
        <dbReference type="EMBL" id="PJE75993.1"/>
    </source>
</evidence>
<comment type="subunit">
    <text evidence="3">Homodimer.</text>
</comment>
<gene>
    <name evidence="3 7" type="primary">grpE</name>
    <name evidence="7" type="ORF">COV04_01975</name>
</gene>
<dbReference type="SUPFAM" id="SSF51064">
    <property type="entry name" value="Head domain of nucleotide exchange factor GrpE"/>
    <property type="match status" value="1"/>
</dbReference>
<keyword evidence="2 3" id="KW-0143">Chaperone</keyword>
<evidence type="ECO:0000256" key="3">
    <source>
        <dbReference type="HAMAP-Rule" id="MF_01151"/>
    </source>
</evidence>
<dbReference type="GO" id="GO:0000774">
    <property type="term" value="F:adenyl-nucleotide exchange factor activity"/>
    <property type="evidence" value="ECO:0007669"/>
    <property type="project" value="InterPro"/>
</dbReference>
<protein>
    <recommendedName>
        <fullName evidence="3 4">Protein GrpE</fullName>
    </recommendedName>
    <alternativeName>
        <fullName evidence="3">HSP-70 cofactor</fullName>
    </alternativeName>
</protein>
<dbReference type="HAMAP" id="MF_01151">
    <property type="entry name" value="GrpE"/>
    <property type="match status" value="1"/>
</dbReference>
<evidence type="ECO:0000256" key="6">
    <source>
        <dbReference type="SAM" id="Coils"/>
    </source>
</evidence>
<evidence type="ECO:0000256" key="2">
    <source>
        <dbReference type="ARBA" id="ARBA00023186"/>
    </source>
</evidence>
<dbReference type="PRINTS" id="PR00773">
    <property type="entry name" value="GRPEPROTEIN"/>
</dbReference>
<comment type="function">
    <text evidence="3 4">Participates actively in the response to hyperosmotic and heat shock by preventing the aggregation of stress-denatured proteins, in association with DnaK and GrpE. It is the nucleotide exchange factor for DnaK and may function as a thermosensor. Unfolded proteins bind initially to DnaJ; upon interaction with the DnaJ-bound protein, DnaK hydrolyzes its bound ATP, resulting in the formation of a stable complex. GrpE releases ADP from DnaK; ATP binding to DnaK triggers the release of the substrate protein, thus completing the reaction cycle. Several rounds of ATP-dependent interactions between DnaJ, DnaK and GrpE are required for fully efficient folding.</text>
</comment>
<dbReference type="GO" id="GO:0042803">
    <property type="term" value="F:protein homodimerization activity"/>
    <property type="evidence" value="ECO:0007669"/>
    <property type="project" value="InterPro"/>
</dbReference>
<dbReference type="GO" id="GO:0006457">
    <property type="term" value="P:protein folding"/>
    <property type="evidence" value="ECO:0007669"/>
    <property type="project" value="InterPro"/>
</dbReference>
<dbReference type="EMBL" id="PFET01000007">
    <property type="protein sequence ID" value="PJE75993.1"/>
    <property type="molecule type" value="Genomic_DNA"/>
</dbReference>
<evidence type="ECO:0000313" key="8">
    <source>
        <dbReference type="Proteomes" id="UP000231152"/>
    </source>
</evidence>
<dbReference type="InterPro" id="IPR009012">
    <property type="entry name" value="GrpE_head"/>
</dbReference>
<organism evidence="7 8">
    <name type="scientific">Candidatus Uhrbacteria bacterium CG10_big_fil_rev_8_21_14_0_10_48_11</name>
    <dbReference type="NCBI Taxonomy" id="1975037"/>
    <lineage>
        <taxon>Bacteria</taxon>
        <taxon>Candidatus Uhriibacteriota</taxon>
    </lineage>
</organism>
<dbReference type="Gene3D" id="3.90.20.20">
    <property type="match status" value="1"/>
</dbReference>
<keyword evidence="3" id="KW-0963">Cytoplasm</keyword>
<dbReference type="GO" id="GO:0005737">
    <property type="term" value="C:cytoplasm"/>
    <property type="evidence" value="ECO:0007669"/>
    <property type="project" value="UniProtKB-SubCell"/>
</dbReference>
<sequence>MSHKKEELEDRISELEEEVKVYVAGWQRAKADYQNLKRESELREQQLVETTKRQLLRQLLPIYDLLKRVTGETPDAAHLDSWVSGIKQIVGAWQNLLTSWKVDPVVTEDASFDPMVHEAVSEDKTAPEGVVASELEGGYTLNGELIRPARVVVGAKQTEENDVN</sequence>
<dbReference type="PANTHER" id="PTHR21237:SF23">
    <property type="entry name" value="GRPE PROTEIN HOMOLOG, MITOCHONDRIAL"/>
    <property type="match status" value="1"/>
</dbReference>
<reference evidence="7 8" key="1">
    <citation type="submission" date="2017-09" db="EMBL/GenBank/DDBJ databases">
        <title>Depth-based differentiation of microbial function through sediment-hosted aquifers and enrichment of novel symbionts in the deep terrestrial subsurface.</title>
        <authorList>
            <person name="Probst A.J."/>
            <person name="Ladd B."/>
            <person name="Jarett J.K."/>
            <person name="Geller-Mcgrath D.E."/>
            <person name="Sieber C.M."/>
            <person name="Emerson J.B."/>
            <person name="Anantharaman K."/>
            <person name="Thomas B.C."/>
            <person name="Malmstrom R."/>
            <person name="Stieglmeier M."/>
            <person name="Klingl A."/>
            <person name="Woyke T."/>
            <person name="Ryan C.M."/>
            <person name="Banfield J.F."/>
        </authorList>
    </citation>
    <scope>NUCLEOTIDE SEQUENCE [LARGE SCALE GENOMIC DNA]</scope>
    <source>
        <strain evidence="7">CG10_big_fil_rev_8_21_14_0_10_48_11</strain>
    </source>
</reference>
<proteinExistence type="inferred from homology"/>
<evidence type="ECO:0000256" key="5">
    <source>
        <dbReference type="RuleBase" id="RU004478"/>
    </source>
</evidence>